<evidence type="ECO:0000313" key="2">
    <source>
        <dbReference type="EMBL" id="GJT09370.1"/>
    </source>
</evidence>
<feature type="region of interest" description="Disordered" evidence="1">
    <location>
        <begin position="1"/>
        <end position="50"/>
    </location>
</feature>
<reference evidence="2" key="1">
    <citation type="journal article" date="2022" name="Int. J. Mol. Sci.">
        <title>Draft Genome of Tanacetum Coccineum: Genomic Comparison of Closely Related Tanacetum-Family Plants.</title>
        <authorList>
            <person name="Yamashiro T."/>
            <person name="Shiraishi A."/>
            <person name="Nakayama K."/>
            <person name="Satake H."/>
        </authorList>
    </citation>
    <scope>NUCLEOTIDE SEQUENCE</scope>
</reference>
<proteinExistence type="predicted"/>
<comment type="caution">
    <text evidence="2">The sequence shown here is derived from an EMBL/GenBank/DDBJ whole genome shotgun (WGS) entry which is preliminary data.</text>
</comment>
<name>A0ABQ5B3Q8_9ASTR</name>
<dbReference type="EMBL" id="BQNB010012901">
    <property type="protein sequence ID" value="GJT09370.1"/>
    <property type="molecule type" value="Genomic_DNA"/>
</dbReference>
<sequence length="103" mass="11470">MPTAAEAEMPVKEAETKNGSENRAENKSIKTPKNEETEEAPGTRVGKKKGKEYKVLHGGPVYDEILKKKITKKEDIRGNFKIPYSIGDLKHVNTLVDQGSDMK</sequence>
<dbReference type="Proteomes" id="UP001151760">
    <property type="component" value="Unassembled WGS sequence"/>
</dbReference>
<protein>
    <submittedName>
        <fullName evidence="2">Uncharacterized protein</fullName>
    </submittedName>
</protein>
<gene>
    <name evidence="2" type="ORF">Tco_0856412</name>
</gene>
<feature type="compositionally biased region" description="Basic and acidic residues" evidence="1">
    <location>
        <begin position="9"/>
        <end position="35"/>
    </location>
</feature>
<organism evidence="2 3">
    <name type="scientific">Tanacetum coccineum</name>
    <dbReference type="NCBI Taxonomy" id="301880"/>
    <lineage>
        <taxon>Eukaryota</taxon>
        <taxon>Viridiplantae</taxon>
        <taxon>Streptophyta</taxon>
        <taxon>Embryophyta</taxon>
        <taxon>Tracheophyta</taxon>
        <taxon>Spermatophyta</taxon>
        <taxon>Magnoliopsida</taxon>
        <taxon>eudicotyledons</taxon>
        <taxon>Gunneridae</taxon>
        <taxon>Pentapetalae</taxon>
        <taxon>asterids</taxon>
        <taxon>campanulids</taxon>
        <taxon>Asterales</taxon>
        <taxon>Asteraceae</taxon>
        <taxon>Asteroideae</taxon>
        <taxon>Anthemideae</taxon>
        <taxon>Anthemidinae</taxon>
        <taxon>Tanacetum</taxon>
    </lineage>
</organism>
<evidence type="ECO:0000256" key="1">
    <source>
        <dbReference type="SAM" id="MobiDB-lite"/>
    </source>
</evidence>
<keyword evidence="3" id="KW-1185">Reference proteome</keyword>
<reference evidence="2" key="2">
    <citation type="submission" date="2022-01" db="EMBL/GenBank/DDBJ databases">
        <authorList>
            <person name="Yamashiro T."/>
            <person name="Shiraishi A."/>
            <person name="Satake H."/>
            <person name="Nakayama K."/>
        </authorList>
    </citation>
    <scope>NUCLEOTIDE SEQUENCE</scope>
</reference>
<accession>A0ABQ5B3Q8</accession>
<evidence type="ECO:0000313" key="3">
    <source>
        <dbReference type="Proteomes" id="UP001151760"/>
    </source>
</evidence>